<dbReference type="Gene3D" id="1.10.150.130">
    <property type="match status" value="1"/>
</dbReference>
<organism evidence="5 6">
    <name type="scientific">Culicoidibacter larvae</name>
    <dbReference type="NCBI Taxonomy" id="2579976"/>
    <lineage>
        <taxon>Bacteria</taxon>
        <taxon>Bacillati</taxon>
        <taxon>Bacillota</taxon>
        <taxon>Culicoidibacteria</taxon>
        <taxon>Culicoidibacterales</taxon>
        <taxon>Culicoidibacteraceae</taxon>
        <taxon>Culicoidibacter</taxon>
    </lineage>
</organism>
<dbReference type="InterPro" id="IPR002104">
    <property type="entry name" value="Integrase_catalytic"/>
</dbReference>
<proteinExistence type="inferred from homology"/>
<dbReference type="InterPro" id="IPR013762">
    <property type="entry name" value="Integrase-like_cat_sf"/>
</dbReference>
<dbReference type="EMBL" id="VBWP01000012">
    <property type="protein sequence ID" value="TLG71411.1"/>
    <property type="molecule type" value="Genomic_DNA"/>
</dbReference>
<dbReference type="SUPFAM" id="SSF56349">
    <property type="entry name" value="DNA breaking-rejoining enzymes"/>
    <property type="match status" value="1"/>
</dbReference>
<reference evidence="5 6" key="1">
    <citation type="submission" date="2019-05" db="EMBL/GenBank/DDBJ databases">
        <title>Culicoidintestinum kansasii gen. nov., sp. nov. from the gastrointestinal tract of the biting midge, Culicoides sonorensis.</title>
        <authorList>
            <person name="Neupane S."/>
            <person name="Ghosh A."/>
            <person name="Gunther S."/>
            <person name="Martin K."/>
            <person name="Zurek L."/>
        </authorList>
    </citation>
    <scope>NUCLEOTIDE SEQUENCE [LARGE SCALE GENOMIC DNA]</scope>
    <source>
        <strain evidence="5 6">CS-1</strain>
    </source>
</reference>
<dbReference type="InParanoid" id="A0A5R8Q7K9"/>
<sequence length="433" mass="51413">MKLIYDEISELNIKRYEEPSDNGKVVYYNGFYRVKNIKTRKWENKRIRGKRKRLTKKQIREIFTEIYLLFEQYGIIDEKDKPGFDNPAEQILFDTMCDEFLKHYKQLVQPSSYLRVKRHAEIVKEEFGNEDMRYISGNRLESYYYSLQSGENEKQHKYSYSEVSGRHFVIKSTFKRARQYHGLQNNPCEFAIPKRTMNDKLRQIEGSKKHWTIEEVNKVVAAIDKEIETTKKDIHKGKYWYNRYIRALRNKVIICTTIWAATRKGELLVFKDSSLKYDKKESMYYLYFAGTQTETEEGYVFKDGTKTGDTGKIYIHDSLAETILALIDEHKKLYGYDPDRFDMASTYGKALSRNQVNRIFERYATAAGVHYIPPHKGRRSHGSILINSDQEWTLEEIQERLRHSSSETTRKYYIEIYDSTRAKSAKKINKLPL</sequence>
<dbReference type="InterPro" id="IPR011010">
    <property type="entry name" value="DNA_brk_join_enz"/>
</dbReference>
<dbReference type="AlphaFoldDB" id="A0A5R8Q7K9"/>
<evidence type="ECO:0000256" key="3">
    <source>
        <dbReference type="ARBA" id="ARBA00023172"/>
    </source>
</evidence>
<name>A0A5R8Q7K9_9FIRM</name>
<comment type="caution">
    <text evidence="5">The sequence shown here is derived from an EMBL/GenBank/DDBJ whole genome shotgun (WGS) entry which is preliminary data.</text>
</comment>
<dbReference type="RefSeq" id="WP_138192335.1">
    <property type="nucleotide sequence ID" value="NZ_VBWP01000012.1"/>
</dbReference>
<evidence type="ECO:0000313" key="5">
    <source>
        <dbReference type="EMBL" id="TLG71411.1"/>
    </source>
</evidence>
<protein>
    <submittedName>
        <fullName evidence="5">Site-specific integrase</fullName>
    </submittedName>
</protein>
<gene>
    <name evidence="5" type="ORF">FEZ08_10985</name>
</gene>
<dbReference type="GO" id="GO:0006310">
    <property type="term" value="P:DNA recombination"/>
    <property type="evidence" value="ECO:0007669"/>
    <property type="project" value="UniProtKB-KW"/>
</dbReference>
<feature type="domain" description="Tyr recombinase" evidence="4">
    <location>
        <begin position="206"/>
        <end position="427"/>
    </location>
</feature>
<evidence type="ECO:0000256" key="2">
    <source>
        <dbReference type="ARBA" id="ARBA00023125"/>
    </source>
</evidence>
<keyword evidence="6" id="KW-1185">Reference proteome</keyword>
<evidence type="ECO:0000313" key="6">
    <source>
        <dbReference type="Proteomes" id="UP000306912"/>
    </source>
</evidence>
<dbReference type="Gene3D" id="1.10.443.10">
    <property type="entry name" value="Intergrase catalytic core"/>
    <property type="match status" value="1"/>
</dbReference>
<dbReference type="InterPro" id="IPR050090">
    <property type="entry name" value="Tyrosine_recombinase_XerCD"/>
</dbReference>
<evidence type="ECO:0000256" key="1">
    <source>
        <dbReference type="ARBA" id="ARBA00008857"/>
    </source>
</evidence>
<dbReference type="GO" id="GO:0003677">
    <property type="term" value="F:DNA binding"/>
    <property type="evidence" value="ECO:0007669"/>
    <property type="project" value="UniProtKB-KW"/>
</dbReference>
<evidence type="ECO:0000259" key="4">
    <source>
        <dbReference type="PROSITE" id="PS51898"/>
    </source>
</evidence>
<dbReference type="PANTHER" id="PTHR30349:SF64">
    <property type="entry name" value="PROPHAGE INTEGRASE INTD-RELATED"/>
    <property type="match status" value="1"/>
</dbReference>
<dbReference type="Pfam" id="PF00589">
    <property type="entry name" value="Phage_integrase"/>
    <property type="match status" value="1"/>
</dbReference>
<keyword evidence="3" id="KW-0233">DNA recombination</keyword>
<accession>A0A5R8Q7K9</accession>
<dbReference type="CDD" id="cd00397">
    <property type="entry name" value="DNA_BRE_C"/>
    <property type="match status" value="1"/>
</dbReference>
<dbReference type="Proteomes" id="UP000306912">
    <property type="component" value="Unassembled WGS sequence"/>
</dbReference>
<keyword evidence="2" id="KW-0238">DNA-binding</keyword>
<dbReference type="PANTHER" id="PTHR30349">
    <property type="entry name" value="PHAGE INTEGRASE-RELATED"/>
    <property type="match status" value="1"/>
</dbReference>
<dbReference type="OrthoDB" id="9803188at2"/>
<dbReference type="GO" id="GO:0015074">
    <property type="term" value="P:DNA integration"/>
    <property type="evidence" value="ECO:0007669"/>
    <property type="project" value="InterPro"/>
</dbReference>
<dbReference type="PROSITE" id="PS51898">
    <property type="entry name" value="TYR_RECOMBINASE"/>
    <property type="match status" value="1"/>
</dbReference>
<dbReference type="InterPro" id="IPR010998">
    <property type="entry name" value="Integrase_recombinase_N"/>
</dbReference>
<comment type="similarity">
    <text evidence="1">Belongs to the 'phage' integrase family.</text>
</comment>